<keyword evidence="4 5" id="KW-0663">Pyridoxal phosphate</keyword>
<dbReference type="RefSeq" id="WP_216327617.1">
    <property type="nucleotide sequence ID" value="NZ_JAHKRT010000010.1"/>
</dbReference>
<dbReference type="PROSITE" id="PS00168">
    <property type="entry name" value="TRP_SYNTHASE_BETA"/>
    <property type="match status" value="1"/>
</dbReference>
<dbReference type="PIRSF" id="PIRSF001413">
    <property type="entry name" value="Trp_syn_beta"/>
    <property type="match status" value="1"/>
</dbReference>
<evidence type="ECO:0000313" key="7">
    <source>
        <dbReference type="EMBL" id="MBU3079428.1"/>
    </source>
</evidence>
<dbReference type="GO" id="GO:0004834">
    <property type="term" value="F:tryptophan synthase activity"/>
    <property type="evidence" value="ECO:0007669"/>
    <property type="project" value="UniProtKB-EC"/>
</dbReference>
<feature type="domain" description="Tryptophan synthase beta chain-like PALP" evidence="6">
    <location>
        <begin position="70"/>
        <end position="393"/>
    </location>
</feature>
<dbReference type="HAMAP" id="MF_00133">
    <property type="entry name" value="Trp_synth_beta"/>
    <property type="match status" value="1"/>
</dbReference>
<dbReference type="NCBIfam" id="TIGR00263">
    <property type="entry name" value="trpB"/>
    <property type="match status" value="1"/>
</dbReference>
<organism evidence="7 8">
    <name type="scientific">Sphingomonas quercus</name>
    <dbReference type="NCBI Taxonomy" id="2842451"/>
    <lineage>
        <taxon>Bacteria</taxon>
        <taxon>Pseudomonadati</taxon>
        <taxon>Pseudomonadota</taxon>
        <taxon>Alphaproteobacteria</taxon>
        <taxon>Sphingomonadales</taxon>
        <taxon>Sphingomonadaceae</taxon>
        <taxon>Sphingomonas</taxon>
    </lineage>
</organism>
<reference evidence="7 8" key="1">
    <citation type="submission" date="2021-06" db="EMBL/GenBank/DDBJ databases">
        <title>Sphingomonas sp. XMGL2, whole genome shotgun sequencing project.</title>
        <authorList>
            <person name="Zhao G."/>
            <person name="Shen L."/>
        </authorList>
    </citation>
    <scope>NUCLEOTIDE SEQUENCE [LARGE SCALE GENOMIC DNA]</scope>
    <source>
        <strain evidence="7 8">XMGL2</strain>
    </source>
</reference>
<comment type="caution">
    <text evidence="7">The sequence shown here is derived from an EMBL/GenBank/DDBJ whole genome shotgun (WGS) entry which is preliminary data.</text>
</comment>
<dbReference type="PANTHER" id="PTHR48077">
    <property type="entry name" value="TRYPTOPHAN SYNTHASE-RELATED"/>
    <property type="match status" value="1"/>
</dbReference>
<feature type="modified residue" description="N6-(pyridoxal phosphate)lysine" evidence="5">
    <location>
        <position position="103"/>
    </location>
</feature>
<dbReference type="InterPro" id="IPR001926">
    <property type="entry name" value="TrpB-like_PALP"/>
</dbReference>
<dbReference type="Proteomes" id="UP000776276">
    <property type="component" value="Unassembled WGS sequence"/>
</dbReference>
<dbReference type="InterPro" id="IPR006653">
    <property type="entry name" value="Trp_synth_b_CS"/>
</dbReference>
<evidence type="ECO:0000256" key="1">
    <source>
        <dbReference type="ARBA" id="ARBA00001933"/>
    </source>
</evidence>
<dbReference type="InterPro" id="IPR006654">
    <property type="entry name" value="Trp_synth_beta"/>
</dbReference>
<comment type="function">
    <text evidence="5">The beta subunit is responsible for the synthesis of L-tryptophan from indole and L-serine.</text>
</comment>
<comment type="cofactor">
    <cofactor evidence="1 5">
        <name>pyridoxal 5'-phosphate</name>
        <dbReference type="ChEBI" id="CHEBI:597326"/>
    </cofactor>
</comment>
<protein>
    <recommendedName>
        <fullName evidence="5">Tryptophan synthase beta chain</fullName>
        <ecNumber evidence="5">4.2.1.20</ecNumber>
    </recommendedName>
</protein>
<keyword evidence="5" id="KW-0028">Amino-acid biosynthesis</keyword>
<evidence type="ECO:0000256" key="5">
    <source>
        <dbReference type="HAMAP-Rule" id="MF_00133"/>
    </source>
</evidence>
<comment type="subunit">
    <text evidence="3 5">Tetramer of two alpha and two beta chains.</text>
</comment>
<evidence type="ECO:0000313" key="8">
    <source>
        <dbReference type="Proteomes" id="UP000776276"/>
    </source>
</evidence>
<sequence>MSIQNSLRAQPDARGHFGEFGGRYVAETLMPLILDLEREYRAARADPAFADELNGLMTHYVGRPSPLYYAERLTEMLRAEAPAGMGAKIYFKREELNHTGAHKINNCIGQILLAIRMGKTRIIAETGAGQHGVATATVAARFGLPCTIFMGAKDVERQQPNVFRMKLLGAEVRPVVSGAQTLKDAMNEALRDWVANVHDTFYIIGTAAGPHPYPELVRDFQSVIGHETRAQIMAAEGRLPDLLVAAVGGGSNAIGMFHPFLDDPEVAMLGIEAAGHGVDTDKHAASLNGGTPGILHGNRTYLLQDEDGQITEAHSISAGLDYPGIGPEHSWLHEIGRVKYEGVTDREALDAFQLCCRAEGIIPALESSHGLAAIIRNARDYREDQIIVLNLSGRGDKDIFTVADALGVAL</sequence>
<evidence type="ECO:0000256" key="3">
    <source>
        <dbReference type="ARBA" id="ARBA00011270"/>
    </source>
</evidence>
<keyword evidence="5" id="KW-0057">Aromatic amino acid biosynthesis</keyword>
<dbReference type="InterPro" id="IPR023026">
    <property type="entry name" value="Trp_synth_beta/beta-like"/>
</dbReference>
<dbReference type="CDD" id="cd06446">
    <property type="entry name" value="Trp-synth_B"/>
    <property type="match status" value="1"/>
</dbReference>
<accession>A0ABS6BM98</accession>
<evidence type="ECO:0000256" key="2">
    <source>
        <dbReference type="ARBA" id="ARBA00009982"/>
    </source>
</evidence>
<keyword evidence="5" id="KW-0822">Tryptophan biosynthesis</keyword>
<evidence type="ECO:0000259" key="6">
    <source>
        <dbReference type="Pfam" id="PF00291"/>
    </source>
</evidence>
<gene>
    <name evidence="5 7" type="primary">trpB</name>
    <name evidence="7" type="ORF">KOF26_16345</name>
</gene>
<dbReference type="Pfam" id="PF00291">
    <property type="entry name" value="PALP"/>
    <property type="match status" value="1"/>
</dbReference>
<keyword evidence="8" id="KW-1185">Reference proteome</keyword>
<comment type="pathway">
    <text evidence="5">Amino-acid biosynthesis; L-tryptophan biosynthesis; L-tryptophan from chorismate: step 5/5.</text>
</comment>
<dbReference type="PANTHER" id="PTHR48077:SF3">
    <property type="entry name" value="TRYPTOPHAN SYNTHASE"/>
    <property type="match status" value="1"/>
</dbReference>
<evidence type="ECO:0000256" key="4">
    <source>
        <dbReference type="ARBA" id="ARBA00022898"/>
    </source>
</evidence>
<dbReference type="EC" id="4.2.1.20" evidence="5"/>
<comment type="catalytic activity">
    <reaction evidence="5">
        <text>(1S,2R)-1-C-(indol-3-yl)glycerol 3-phosphate + L-serine = D-glyceraldehyde 3-phosphate + L-tryptophan + H2O</text>
        <dbReference type="Rhea" id="RHEA:10532"/>
        <dbReference type="ChEBI" id="CHEBI:15377"/>
        <dbReference type="ChEBI" id="CHEBI:33384"/>
        <dbReference type="ChEBI" id="CHEBI:57912"/>
        <dbReference type="ChEBI" id="CHEBI:58866"/>
        <dbReference type="ChEBI" id="CHEBI:59776"/>
        <dbReference type="EC" id="4.2.1.20"/>
    </reaction>
</comment>
<proteinExistence type="inferred from homology"/>
<keyword evidence="5 7" id="KW-0456">Lyase</keyword>
<comment type="similarity">
    <text evidence="2 5">Belongs to the TrpB family.</text>
</comment>
<dbReference type="EMBL" id="JAHKRT010000010">
    <property type="protein sequence ID" value="MBU3079428.1"/>
    <property type="molecule type" value="Genomic_DNA"/>
</dbReference>
<name>A0ABS6BM98_9SPHN</name>